<evidence type="ECO:0000313" key="2">
    <source>
        <dbReference type="Proteomes" id="UP001500301"/>
    </source>
</evidence>
<dbReference type="RefSeq" id="WP_218236713.1">
    <property type="nucleotide sequence ID" value="NZ_BAABBB010000008.1"/>
</dbReference>
<gene>
    <name evidence="1" type="ORF">GCM10022263_14570</name>
</gene>
<evidence type="ECO:0000313" key="1">
    <source>
        <dbReference type="EMBL" id="GAA3526988.1"/>
    </source>
</evidence>
<protein>
    <submittedName>
        <fullName evidence="1">Uncharacterized protein</fullName>
    </submittedName>
</protein>
<organism evidence="1 2">
    <name type="scientific">Nocardioides daeguensis</name>
    <dbReference type="NCBI Taxonomy" id="908359"/>
    <lineage>
        <taxon>Bacteria</taxon>
        <taxon>Bacillati</taxon>
        <taxon>Actinomycetota</taxon>
        <taxon>Actinomycetes</taxon>
        <taxon>Propionibacteriales</taxon>
        <taxon>Nocardioidaceae</taxon>
        <taxon>Nocardioides</taxon>
    </lineage>
</organism>
<proteinExistence type="predicted"/>
<reference evidence="2" key="1">
    <citation type="journal article" date="2019" name="Int. J. Syst. Evol. Microbiol.">
        <title>The Global Catalogue of Microorganisms (GCM) 10K type strain sequencing project: providing services to taxonomists for standard genome sequencing and annotation.</title>
        <authorList>
            <consortium name="The Broad Institute Genomics Platform"/>
            <consortium name="The Broad Institute Genome Sequencing Center for Infectious Disease"/>
            <person name="Wu L."/>
            <person name="Ma J."/>
        </authorList>
    </citation>
    <scope>NUCLEOTIDE SEQUENCE [LARGE SCALE GENOMIC DNA]</scope>
    <source>
        <strain evidence="2">JCM 17460</strain>
    </source>
</reference>
<name>A0ABP6V1W8_9ACTN</name>
<keyword evidence="2" id="KW-1185">Reference proteome</keyword>
<sequence length="319" mass="34670">MLDAFVEAAVAAEDPAIPPSERNAGAALADGDTVLLRMRRVELGARMPWLHRLVGELERRGVGGRFEKPRPPLTGQVGRIEQLEETSRLVVFLAGRDLAPERLLAPLWRLMSSAACHAQVFAGQHIFVQPVDDRFPATLLDLADTVSSVILLDANRDGIADLSFGSSLRCAFSVSEAVLPGVEQLAAFRAVIEDLADELDVAWIARRRNGSAYTSVYDPAVRPPADPPAVEIYAIRRPSWSRWVPDAQGLQLLGPDHLAAAHDLTRWRTKSLPGGRALVEAPDLGAWYGAAPPSEAILAEARADFGDLIVQDYLSLPRD</sequence>
<comment type="caution">
    <text evidence="1">The sequence shown here is derived from an EMBL/GenBank/DDBJ whole genome shotgun (WGS) entry which is preliminary data.</text>
</comment>
<accession>A0ABP6V1W8</accession>
<dbReference type="EMBL" id="BAABBB010000008">
    <property type="protein sequence ID" value="GAA3526988.1"/>
    <property type="molecule type" value="Genomic_DNA"/>
</dbReference>
<dbReference type="Proteomes" id="UP001500301">
    <property type="component" value="Unassembled WGS sequence"/>
</dbReference>